<dbReference type="Proteomes" id="UP001366060">
    <property type="component" value="Unassembled WGS sequence"/>
</dbReference>
<dbReference type="PROSITE" id="PS50968">
    <property type="entry name" value="BIOTINYL_LIPOYL"/>
    <property type="match status" value="1"/>
</dbReference>
<dbReference type="InterPro" id="IPR003833">
    <property type="entry name" value="CT_C_D"/>
</dbReference>
<dbReference type="InterPro" id="IPR005481">
    <property type="entry name" value="BC-like_N"/>
</dbReference>
<dbReference type="InterPro" id="IPR014084">
    <property type="entry name" value="Urea_COase"/>
</dbReference>
<dbReference type="Pfam" id="PF02785">
    <property type="entry name" value="Biotin_carb_C"/>
    <property type="match status" value="1"/>
</dbReference>
<dbReference type="NCBIfam" id="TIGR02712">
    <property type="entry name" value="urea_carbox"/>
    <property type="match status" value="1"/>
</dbReference>
<keyword evidence="3 7" id="KW-0547">Nucleotide-binding</keyword>
<dbReference type="SUPFAM" id="SSF50891">
    <property type="entry name" value="Cyclophilin-like"/>
    <property type="match status" value="2"/>
</dbReference>
<evidence type="ECO:0000256" key="5">
    <source>
        <dbReference type="ARBA" id="ARBA00022840"/>
    </source>
</evidence>
<feature type="domain" description="ATP-grasp" evidence="9">
    <location>
        <begin position="139"/>
        <end position="336"/>
    </location>
</feature>
<dbReference type="SUPFAM" id="SSF56059">
    <property type="entry name" value="Glutathione synthetase ATP-binding domain-like"/>
    <property type="match status" value="1"/>
</dbReference>
<dbReference type="InterPro" id="IPR016185">
    <property type="entry name" value="PreATP-grasp_dom_sf"/>
</dbReference>
<dbReference type="SMART" id="SM00878">
    <property type="entry name" value="Biotin_carb_C"/>
    <property type="match status" value="1"/>
</dbReference>
<dbReference type="InterPro" id="IPR005482">
    <property type="entry name" value="Biotin_COase_C"/>
</dbReference>
<evidence type="ECO:0000256" key="4">
    <source>
        <dbReference type="ARBA" id="ARBA00022801"/>
    </source>
</evidence>
<protein>
    <submittedName>
        <fullName evidence="11">Urea carboxylase</fullName>
        <ecNumber evidence="11">6.3.4.6</ecNumber>
    </submittedName>
</protein>
<dbReference type="Pfam" id="PF00364">
    <property type="entry name" value="Biotin_lipoyl"/>
    <property type="match status" value="1"/>
</dbReference>
<feature type="domain" description="Biotin carboxylation" evidence="10">
    <location>
        <begin position="20"/>
        <end position="470"/>
    </location>
</feature>
<evidence type="ECO:0000256" key="2">
    <source>
        <dbReference type="ARBA" id="ARBA00022598"/>
    </source>
</evidence>
<keyword evidence="6" id="KW-0092">Biotin</keyword>
<evidence type="ECO:0000256" key="7">
    <source>
        <dbReference type="PROSITE-ProRule" id="PRU00409"/>
    </source>
</evidence>
<dbReference type="InterPro" id="IPR011761">
    <property type="entry name" value="ATP-grasp"/>
</dbReference>
<dbReference type="NCBIfam" id="TIGR00724">
    <property type="entry name" value="urea_amlyse_rel"/>
    <property type="match status" value="1"/>
</dbReference>
<dbReference type="PROSITE" id="PS00867">
    <property type="entry name" value="CPSASE_2"/>
    <property type="match status" value="1"/>
</dbReference>
<dbReference type="InterPro" id="IPR005479">
    <property type="entry name" value="CPAse_ATP-bd"/>
</dbReference>
<gene>
    <name evidence="11" type="primary">uca</name>
    <name evidence="11" type="ORF">V6255_01095</name>
</gene>
<accession>A0ABU9H7E3</accession>
<sequence>MLTTPITTPTITPTKATPQIFTKVLIANRGAIACRIIRTLSAMGIKSVSIYSLADADSLHVSQADEAFSLGEGGAKQTYLDIQKVIAIAKQCGAQAIHPGYGFLSENVDFVQACEENEVIFLGPTSQQMLEFGLKHRAREIAEQANVPLLPGSDLLADIDDALTCAEKIGYPVMLKSTAGGGGIGMQRCNSAEELNQAYDSVKRLSENNFSNSALFLEKFIVQARHIEVQVFGDGEGHAIALGERDCSAQRRNQKVIEECPAPNLDDALRKELHRTATRLAASVNYRSAGTVEFVFDQQAQQFYFLEVNTRLQVEHGVTELVYNVDLVNWMVSLAAKQLAPLVELEQNLVAKGHAIQVRLYAEDANKSFQPSAGLISHVKWATEVEQGTLRIDHWLESGTEVSPFFDPMLAKVICHSESREQALTGLKQALINSEIYGIETNKDYLHQLLSSKVVEEAKLLTQTLNQFVYSPCSIDVLNGGTQTTIQDYPGRKGYWNIGVPPSGPMDSVSFRLANTLLGNSDEVAGLEITVSGPTLRFNSATRIVLTGSIIDALLDDVSVSNGMVINVQAGQTLTLGNIKGSGSRCYLSVQGGIQCPDYLGSKSTFTLGQFGGHAGRALRTGDVLHIEEVTECTVECTVEFTEPKQAALLPEITDDWTIRVIYGPHGAPDFFCPEDIDAFFDATWKVHFNSSRTGVRLMGPKPKWARNDGGEAGLHPSNIHDNAYAVGTIDFTGDMPVILGPDGPSLGGFVCPVTIIKADLWKVGQLKAGASIRFQPVSILDAQQLEIQQIQQLQSGQFTEQKAPTELPETAIIKKIDKTEHNEQVVYRASGEDYLLVEYGQQVLDVALRFRVHALMLKLQDMNIVGIEELTPGIRSLQVHYDNLQLPLAQLLTLLAEAEQALGDISQLTVPSRIVHIPLSWDDYATRLAIKKYDELVRKDAPWCPDNIEFIRRINGLDSVEEVKKIVFNASYLVMGLGDVYLGAPVATPLDPRHRLVTTKYNPARTWTPENAVGIGGAYLCVYGMEGPGGYQFVGRTLQMWNRYRKTAEFEKPWLLRFFDQIKFYPVSSEELTQIRHDFPRGDYPLKIEETTFSLAEYQQSLCDAQDSIVTFKEKQQKAFEAERQRWQETGQANFVADEMTQVETDVISLTAEQRSVDSHVAGNIWKILVKPGEEVIAGQPLLILEAMKMEIEVVAPAAGIVSSLVQKEGAQVHAGQRLLILEKS</sequence>
<dbReference type="InterPro" id="IPR000089">
    <property type="entry name" value="Biotin_lipoyl"/>
</dbReference>
<dbReference type="InterPro" id="IPR003778">
    <property type="entry name" value="CT_A_B"/>
</dbReference>
<dbReference type="SUPFAM" id="SSF52440">
    <property type="entry name" value="PreATP-grasp domain"/>
    <property type="match status" value="1"/>
</dbReference>
<evidence type="ECO:0000313" key="12">
    <source>
        <dbReference type="Proteomes" id="UP001366060"/>
    </source>
</evidence>
<feature type="domain" description="Lipoyl-binding" evidence="8">
    <location>
        <begin position="1146"/>
        <end position="1224"/>
    </location>
</feature>
<dbReference type="PROSITE" id="PS50975">
    <property type="entry name" value="ATP_GRASP"/>
    <property type="match status" value="1"/>
</dbReference>
<comment type="cofactor">
    <cofactor evidence="1">
        <name>biotin</name>
        <dbReference type="ChEBI" id="CHEBI:57586"/>
    </cofactor>
</comment>
<dbReference type="InterPro" id="IPR050856">
    <property type="entry name" value="Biotin_carboxylase_complex"/>
</dbReference>
<dbReference type="SUPFAM" id="SSF51230">
    <property type="entry name" value="Single hybrid motif"/>
    <property type="match status" value="1"/>
</dbReference>
<dbReference type="SMART" id="SM00797">
    <property type="entry name" value="AHS2"/>
    <property type="match status" value="1"/>
</dbReference>
<evidence type="ECO:0000259" key="8">
    <source>
        <dbReference type="PROSITE" id="PS50968"/>
    </source>
</evidence>
<dbReference type="InterPro" id="IPR029000">
    <property type="entry name" value="Cyclophilin-like_dom_sf"/>
</dbReference>
<dbReference type="SMART" id="SM00796">
    <property type="entry name" value="AHS1"/>
    <property type="match status" value="1"/>
</dbReference>
<dbReference type="SUPFAM" id="SSF51246">
    <property type="entry name" value="Rudiment single hybrid motif"/>
    <property type="match status" value="1"/>
</dbReference>
<keyword evidence="5 7" id="KW-0067">ATP-binding</keyword>
<dbReference type="SUPFAM" id="SSF160467">
    <property type="entry name" value="PH0987 N-terminal domain-like"/>
    <property type="match status" value="1"/>
</dbReference>
<dbReference type="Gene3D" id="3.30.470.20">
    <property type="entry name" value="ATP-grasp fold, B domain"/>
    <property type="match status" value="1"/>
</dbReference>
<evidence type="ECO:0000256" key="6">
    <source>
        <dbReference type="ARBA" id="ARBA00023267"/>
    </source>
</evidence>
<dbReference type="Pfam" id="PF00289">
    <property type="entry name" value="Biotin_carb_N"/>
    <property type="match status" value="1"/>
</dbReference>
<dbReference type="PROSITE" id="PS50979">
    <property type="entry name" value="BC"/>
    <property type="match status" value="1"/>
</dbReference>
<comment type="caution">
    <text evidence="11">The sequence shown here is derived from an EMBL/GenBank/DDBJ whole genome shotgun (WGS) entry which is preliminary data.</text>
</comment>
<evidence type="ECO:0000313" key="11">
    <source>
        <dbReference type="EMBL" id="MEL0657718.1"/>
    </source>
</evidence>
<dbReference type="EC" id="6.3.4.6" evidence="11"/>
<keyword evidence="4" id="KW-0378">Hydrolase</keyword>
<dbReference type="Gene3D" id="3.30.1360.40">
    <property type="match status" value="1"/>
</dbReference>
<proteinExistence type="predicted"/>
<dbReference type="Pfam" id="PF02626">
    <property type="entry name" value="CT_A_B"/>
    <property type="match status" value="1"/>
</dbReference>
<organism evidence="11 12">
    <name type="scientific">Psychromonas arctica</name>
    <dbReference type="NCBI Taxonomy" id="168275"/>
    <lineage>
        <taxon>Bacteria</taxon>
        <taxon>Pseudomonadati</taxon>
        <taxon>Pseudomonadota</taxon>
        <taxon>Gammaproteobacteria</taxon>
        <taxon>Alteromonadales</taxon>
        <taxon>Psychromonadaceae</taxon>
        <taxon>Psychromonas</taxon>
    </lineage>
</organism>
<dbReference type="CDD" id="cd06850">
    <property type="entry name" value="biotinyl_domain"/>
    <property type="match status" value="1"/>
</dbReference>
<dbReference type="Pfam" id="PF02786">
    <property type="entry name" value="CPSase_L_D2"/>
    <property type="match status" value="1"/>
</dbReference>
<name>A0ABU9H7E3_9GAMM</name>
<dbReference type="InterPro" id="IPR011053">
    <property type="entry name" value="Single_hybrid_motif"/>
</dbReference>
<dbReference type="InterPro" id="IPR011054">
    <property type="entry name" value="Rudment_hybrid_motif"/>
</dbReference>
<evidence type="ECO:0000256" key="1">
    <source>
        <dbReference type="ARBA" id="ARBA00001953"/>
    </source>
</evidence>
<dbReference type="PROSITE" id="PS00188">
    <property type="entry name" value="BIOTIN"/>
    <property type="match status" value="1"/>
</dbReference>
<dbReference type="RefSeq" id="WP_341626479.1">
    <property type="nucleotide sequence ID" value="NZ_JBAKBA010000001.1"/>
</dbReference>
<dbReference type="Pfam" id="PF02682">
    <property type="entry name" value="CT_C_D"/>
    <property type="match status" value="1"/>
</dbReference>
<dbReference type="Gene3D" id="2.40.100.10">
    <property type="entry name" value="Cyclophilin-like"/>
    <property type="match status" value="2"/>
</dbReference>
<dbReference type="PROSITE" id="PS00866">
    <property type="entry name" value="CPSASE_1"/>
    <property type="match status" value="1"/>
</dbReference>
<dbReference type="PANTHER" id="PTHR18866">
    <property type="entry name" value="CARBOXYLASE:PYRUVATE/ACETYL-COA/PROPIONYL-COA CARBOXYLASE"/>
    <property type="match status" value="1"/>
</dbReference>
<keyword evidence="12" id="KW-1185">Reference proteome</keyword>
<dbReference type="InterPro" id="IPR001882">
    <property type="entry name" value="Biotin_BS"/>
</dbReference>
<dbReference type="GO" id="GO:0004847">
    <property type="term" value="F:urea carboxylase activity"/>
    <property type="evidence" value="ECO:0007669"/>
    <property type="project" value="UniProtKB-EC"/>
</dbReference>
<dbReference type="InterPro" id="IPR011764">
    <property type="entry name" value="Biotin_carboxylation_dom"/>
</dbReference>
<reference evidence="11 12" key="1">
    <citation type="submission" date="2024-02" db="EMBL/GenBank/DDBJ databases">
        <title>Bacteria isolated from the canopy kelp, Nereocystis luetkeana.</title>
        <authorList>
            <person name="Pfister C.A."/>
            <person name="Younker I.T."/>
            <person name="Light S.H."/>
        </authorList>
    </citation>
    <scope>NUCLEOTIDE SEQUENCE [LARGE SCALE GENOMIC DNA]</scope>
    <source>
        <strain evidence="11 12">TI.2.07</strain>
    </source>
</reference>
<keyword evidence="2 11" id="KW-0436">Ligase</keyword>
<evidence type="ECO:0000259" key="10">
    <source>
        <dbReference type="PROSITE" id="PS50979"/>
    </source>
</evidence>
<dbReference type="EMBL" id="JBAKBA010000001">
    <property type="protein sequence ID" value="MEL0657718.1"/>
    <property type="molecule type" value="Genomic_DNA"/>
</dbReference>
<evidence type="ECO:0000259" key="9">
    <source>
        <dbReference type="PROSITE" id="PS50975"/>
    </source>
</evidence>
<dbReference type="PANTHER" id="PTHR18866:SF128">
    <property type="entry name" value="UREA AMIDOLYASE"/>
    <property type="match status" value="1"/>
</dbReference>
<dbReference type="Gene3D" id="2.40.50.100">
    <property type="match status" value="1"/>
</dbReference>
<evidence type="ECO:0000256" key="3">
    <source>
        <dbReference type="ARBA" id="ARBA00022741"/>
    </source>
</evidence>